<dbReference type="Pfam" id="PF08241">
    <property type="entry name" value="Methyltransf_11"/>
    <property type="match status" value="1"/>
</dbReference>
<evidence type="ECO:0000259" key="1">
    <source>
        <dbReference type="Pfam" id="PF08241"/>
    </source>
</evidence>
<dbReference type="RefSeq" id="WP_344759307.1">
    <property type="nucleotide sequence ID" value="NZ_BAAAZU010000006.1"/>
</dbReference>
<gene>
    <name evidence="2" type="ORF">GCM10022229_14550</name>
</gene>
<dbReference type="SUPFAM" id="SSF53335">
    <property type="entry name" value="S-adenosyl-L-methionine-dependent methyltransferases"/>
    <property type="match status" value="1"/>
</dbReference>
<dbReference type="EMBL" id="BAAAZU010000006">
    <property type="protein sequence ID" value="GAA3921900.1"/>
    <property type="molecule type" value="Genomic_DNA"/>
</dbReference>
<evidence type="ECO:0000313" key="3">
    <source>
        <dbReference type="Proteomes" id="UP001501727"/>
    </source>
</evidence>
<sequence length="217" mass="23655">MPPPPATGQPDSARAWFGSDAGLALLQSEQPTVLRALSERPALPWLWFGPVEQVARVEGRGLRLAADHGGWSGAARCSLPLPLATESVGVVVLQHVIRPGRDGRGLFAECARVLAPGGRLWVFALNPLAPYRWRWRGNGLRASEPLTWRRRMREAGLVPEPVSEGLGPGWKVHVSHEPQDGPGLRAAYAVRAEKRAWPLTPIRQRARLPMPEGIPAA</sequence>
<dbReference type="InterPro" id="IPR013216">
    <property type="entry name" value="Methyltransf_11"/>
</dbReference>
<dbReference type="Proteomes" id="UP001501727">
    <property type="component" value="Unassembled WGS sequence"/>
</dbReference>
<accession>A0ABP7MHX7</accession>
<dbReference type="InterPro" id="IPR029063">
    <property type="entry name" value="SAM-dependent_MTases_sf"/>
</dbReference>
<evidence type="ECO:0000313" key="2">
    <source>
        <dbReference type="EMBL" id="GAA3921900.1"/>
    </source>
</evidence>
<organism evidence="2 3">
    <name type="scientific">Luteimonas lutimaris</name>
    <dbReference type="NCBI Taxonomy" id="698645"/>
    <lineage>
        <taxon>Bacteria</taxon>
        <taxon>Pseudomonadati</taxon>
        <taxon>Pseudomonadota</taxon>
        <taxon>Gammaproteobacteria</taxon>
        <taxon>Lysobacterales</taxon>
        <taxon>Lysobacteraceae</taxon>
        <taxon>Luteimonas</taxon>
    </lineage>
</organism>
<keyword evidence="3" id="KW-1185">Reference proteome</keyword>
<protein>
    <recommendedName>
        <fullName evidence="1">Methyltransferase type 11 domain-containing protein</fullName>
    </recommendedName>
</protein>
<dbReference type="Gene3D" id="3.40.50.150">
    <property type="entry name" value="Vaccinia Virus protein VP39"/>
    <property type="match status" value="1"/>
</dbReference>
<name>A0ABP7MHX7_9GAMM</name>
<proteinExistence type="predicted"/>
<reference evidence="3" key="1">
    <citation type="journal article" date="2019" name="Int. J. Syst. Evol. Microbiol.">
        <title>The Global Catalogue of Microorganisms (GCM) 10K type strain sequencing project: providing services to taxonomists for standard genome sequencing and annotation.</title>
        <authorList>
            <consortium name="The Broad Institute Genomics Platform"/>
            <consortium name="The Broad Institute Genome Sequencing Center for Infectious Disease"/>
            <person name="Wu L."/>
            <person name="Ma J."/>
        </authorList>
    </citation>
    <scope>NUCLEOTIDE SEQUENCE [LARGE SCALE GENOMIC DNA]</scope>
    <source>
        <strain evidence="3">JCM 16916</strain>
    </source>
</reference>
<comment type="caution">
    <text evidence="2">The sequence shown here is derived from an EMBL/GenBank/DDBJ whole genome shotgun (WGS) entry which is preliminary data.</text>
</comment>
<feature type="domain" description="Methyltransferase type 11" evidence="1">
    <location>
        <begin position="81"/>
        <end position="121"/>
    </location>
</feature>